<feature type="domain" description="TIR" evidence="2">
    <location>
        <begin position="1"/>
        <end position="153"/>
    </location>
</feature>
<protein>
    <submittedName>
        <fullName evidence="3">TIR domain-containing protein</fullName>
    </submittedName>
</protein>
<gene>
    <name evidence="3" type="ORF">D5S19_27755</name>
</gene>
<dbReference type="OrthoDB" id="4547231at2"/>
<name>A0A419HPK8_9PSEU</name>
<dbReference type="Gene3D" id="3.40.50.10140">
    <property type="entry name" value="Toll/interleukin-1 receptor homology (TIR) domain"/>
    <property type="match status" value="1"/>
</dbReference>
<evidence type="ECO:0000259" key="2">
    <source>
        <dbReference type="PROSITE" id="PS50104"/>
    </source>
</evidence>
<dbReference type="SUPFAM" id="SSF52200">
    <property type="entry name" value="Toll/Interleukin receptor TIR domain"/>
    <property type="match status" value="1"/>
</dbReference>
<dbReference type="GO" id="GO:0007165">
    <property type="term" value="P:signal transduction"/>
    <property type="evidence" value="ECO:0007669"/>
    <property type="project" value="InterPro"/>
</dbReference>
<evidence type="ECO:0000256" key="1">
    <source>
        <dbReference type="SAM" id="MobiDB-lite"/>
    </source>
</evidence>
<organism evidence="3 4">
    <name type="scientific">Amycolatopsis panacis</name>
    <dbReference type="NCBI Taxonomy" id="2340917"/>
    <lineage>
        <taxon>Bacteria</taxon>
        <taxon>Bacillati</taxon>
        <taxon>Actinomycetota</taxon>
        <taxon>Actinomycetes</taxon>
        <taxon>Pseudonocardiales</taxon>
        <taxon>Pseudonocardiaceae</taxon>
        <taxon>Amycolatopsis</taxon>
    </lineage>
</organism>
<reference evidence="3 4" key="1">
    <citation type="submission" date="2018-09" db="EMBL/GenBank/DDBJ databases">
        <title>YIM PH 21725 draft genome.</title>
        <authorList>
            <person name="Miao C."/>
        </authorList>
    </citation>
    <scope>NUCLEOTIDE SEQUENCE [LARGE SCALE GENOMIC DNA]</scope>
    <source>
        <strain evidence="4">YIM PH21725</strain>
    </source>
</reference>
<feature type="region of interest" description="Disordered" evidence="1">
    <location>
        <begin position="159"/>
        <end position="185"/>
    </location>
</feature>
<dbReference type="InterPro" id="IPR035897">
    <property type="entry name" value="Toll_tir_struct_dom_sf"/>
</dbReference>
<feature type="compositionally biased region" description="Gly residues" evidence="1">
    <location>
        <begin position="239"/>
        <end position="250"/>
    </location>
</feature>
<dbReference type="Proteomes" id="UP000285112">
    <property type="component" value="Unassembled WGS sequence"/>
</dbReference>
<evidence type="ECO:0000313" key="4">
    <source>
        <dbReference type="Proteomes" id="UP000285112"/>
    </source>
</evidence>
<dbReference type="Pfam" id="PF13676">
    <property type="entry name" value="TIR_2"/>
    <property type="match status" value="1"/>
</dbReference>
<dbReference type="PROSITE" id="PS50104">
    <property type="entry name" value="TIR"/>
    <property type="match status" value="1"/>
</dbReference>
<dbReference type="InterPro" id="IPR000157">
    <property type="entry name" value="TIR_dom"/>
</dbReference>
<dbReference type="EMBL" id="QZFV01000131">
    <property type="protein sequence ID" value="RJQ78277.1"/>
    <property type="molecule type" value="Genomic_DNA"/>
</dbReference>
<dbReference type="AlphaFoldDB" id="A0A419HPK8"/>
<keyword evidence="4" id="KW-1185">Reference proteome</keyword>
<evidence type="ECO:0000313" key="3">
    <source>
        <dbReference type="EMBL" id="RJQ78277.1"/>
    </source>
</evidence>
<feature type="region of interest" description="Disordered" evidence="1">
    <location>
        <begin position="217"/>
        <end position="250"/>
    </location>
</feature>
<proteinExistence type="predicted"/>
<comment type="caution">
    <text evidence="3">The sequence shown here is derived from an EMBL/GenBank/DDBJ whole genome shotgun (WGS) entry which is preliminary data.</text>
</comment>
<sequence>MPEIFMNYRTGDGEKLATIIDRDLCHRFGVEYVFRDHRCIPAGASFPEVLKNGVWGSKVLLCVIGAHWLTAADAAGRRRIDDPDDWIHRELVLALEHGVRVIPILDEDAPCPLPMDQLPKPLAVLANLHYRTYRDQESEASLEQIALDLLQFVPNLKDRSKSAEEEAGRGAVRSDVRDSGRGAAFGTVSGSELRVDLGDRYQGGHQQHSYHGDVFGGSKFTGPANTGPGTFLNLPNGGPADGGLDGESRR</sequence>
<dbReference type="RefSeq" id="WP_120026324.1">
    <property type="nucleotide sequence ID" value="NZ_QZFV01000131.1"/>
</dbReference>
<accession>A0A419HPK8</accession>
<feature type="compositionally biased region" description="Basic and acidic residues" evidence="1">
    <location>
        <begin position="159"/>
        <end position="180"/>
    </location>
</feature>